<dbReference type="Gene3D" id="3.40.50.300">
    <property type="entry name" value="P-loop containing nucleotide triphosphate hydrolases"/>
    <property type="match status" value="1"/>
</dbReference>
<comment type="caution">
    <text evidence="6">The sequence shown here is derived from an EMBL/GenBank/DDBJ whole genome shotgun (WGS) entry which is preliminary data.</text>
</comment>
<dbReference type="PROSITE" id="PS50893">
    <property type="entry name" value="ABC_TRANSPORTER_2"/>
    <property type="match status" value="1"/>
</dbReference>
<dbReference type="PANTHER" id="PTHR24220">
    <property type="entry name" value="IMPORT ATP-BINDING PROTEIN"/>
    <property type="match status" value="1"/>
</dbReference>
<name>A0A150P0S2_SORCE</name>
<evidence type="ECO:0000313" key="6">
    <source>
        <dbReference type="EMBL" id="KYF48093.1"/>
    </source>
</evidence>
<dbReference type="InterPro" id="IPR017911">
    <property type="entry name" value="MacB-like_ATP-bd"/>
</dbReference>
<accession>A0A150P0S2</accession>
<keyword evidence="2" id="KW-0547">Nucleotide-binding</keyword>
<comment type="similarity">
    <text evidence="4">Belongs to the ABC transporter superfamily. Macrolide exporter (TC 3.A.1.122) family.</text>
</comment>
<dbReference type="GO" id="GO:0098796">
    <property type="term" value="C:membrane protein complex"/>
    <property type="evidence" value="ECO:0007669"/>
    <property type="project" value="UniProtKB-ARBA"/>
</dbReference>
<dbReference type="Pfam" id="PF00005">
    <property type="entry name" value="ABC_tran"/>
    <property type="match status" value="1"/>
</dbReference>
<dbReference type="SUPFAM" id="SSF52540">
    <property type="entry name" value="P-loop containing nucleoside triphosphate hydrolases"/>
    <property type="match status" value="1"/>
</dbReference>
<evidence type="ECO:0000256" key="4">
    <source>
        <dbReference type="ARBA" id="ARBA00038388"/>
    </source>
</evidence>
<organism evidence="6 7">
    <name type="scientific">Sorangium cellulosum</name>
    <name type="common">Polyangium cellulosum</name>
    <dbReference type="NCBI Taxonomy" id="56"/>
    <lineage>
        <taxon>Bacteria</taxon>
        <taxon>Pseudomonadati</taxon>
        <taxon>Myxococcota</taxon>
        <taxon>Polyangia</taxon>
        <taxon>Polyangiales</taxon>
        <taxon>Polyangiaceae</taxon>
        <taxon>Sorangium</taxon>
    </lineage>
</organism>
<proteinExistence type="inferred from homology"/>
<dbReference type="GO" id="GO:0005524">
    <property type="term" value="F:ATP binding"/>
    <property type="evidence" value="ECO:0007669"/>
    <property type="project" value="UniProtKB-KW"/>
</dbReference>
<dbReference type="AlphaFoldDB" id="A0A150P0S2"/>
<evidence type="ECO:0000259" key="5">
    <source>
        <dbReference type="PROSITE" id="PS50893"/>
    </source>
</evidence>
<reference evidence="6 7" key="1">
    <citation type="submission" date="2014-02" db="EMBL/GenBank/DDBJ databases">
        <title>The small core and large imbalanced accessory genome model reveals a collaborative survival strategy of Sorangium cellulosum strains in nature.</title>
        <authorList>
            <person name="Han K."/>
            <person name="Peng R."/>
            <person name="Blom J."/>
            <person name="Li Y.-Z."/>
        </authorList>
    </citation>
    <scope>NUCLEOTIDE SEQUENCE [LARGE SCALE GENOMIC DNA]</scope>
    <source>
        <strain evidence="6 7">So0157-25</strain>
    </source>
</reference>
<feature type="domain" description="ABC transporter" evidence="5">
    <location>
        <begin position="5"/>
        <end position="243"/>
    </location>
</feature>
<dbReference type="InterPro" id="IPR027417">
    <property type="entry name" value="P-loop_NTPase"/>
</dbReference>
<dbReference type="Proteomes" id="UP000075420">
    <property type="component" value="Unassembled WGS sequence"/>
</dbReference>
<dbReference type="GO" id="GO:0016887">
    <property type="term" value="F:ATP hydrolysis activity"/>
    <property type="evidence" value="ECO:0007669"/>
    <property type="project" value="InterPro"/>
</dbReference>
<evidence type="ECO:0000313" key="7">
    <source>
        <dbReference type="Proteomes" id="UP000075420"/>
    </source>
</evidence>
<sequence>MDVPVFVEGLSKVYHADRADLAVRAVDRIGFEVRRGESVAIIGPSGCGKSSLLNILGCLDRPTEGTYRLGGRDVAELDDDELAALRNKHIGFVFQSFNLLPRMTAVENVELPLLYGAVKGSQALAESALARVGLAARARHLPTELSGGQRQRVAIARAIVTRPSILLCDEPTGALDSRTGRDVLELLLSLNADGTTLVMVTHDLGVARSLARAIHMRDGRIVADGPSATVVAEFHASEMESAC</sequence>
<dbReference type="CDD" id="cd03255">
    <property type="entry name" value="ABC_MJ0796_LolCDE_FtsE"/>
    <property type="match status" value="1"/>
</dbReference>
<dbReference type="InterPro" id="IPR003439">
    <property type="entry name" value="ABC_transporter-like_ATP-bd"/>
</dbReference>
<protein>
    <submittedName>
        <fullName evidence="6">Macrolide ABC transporter ATP-binding protein</fullName>
    </submittedName>
</protein>
<evidence type="ECO:0000256" key="2">
    <source>
        <dbReference type="ARBA" id="ARBA00022741"/>
    </source>
</evidence>
<dbReference type="SMART" id="SM00382">
    <property type="entry name" value="AAA"/>
    <property type="match status" value="1"/>
</dbReference>
<keyword evidence="1" id="KW-0813">Transport</keyword>
<dbReference type="InterPro" id="IPR003593">
    <property type="entry name" value="AAA+_ATPase"/>
</dbReference>
<dbReference type="PROSITE" id="PS00211">
    <property type="entry name" value="ABC_TRANSPORTER_1"/>
    <property type="match status" value="1"/>
</dbReference>
<dbReference type="InterPro" id="IPR017871">
    <property type="entry name" value="ABC_transporter-like_CS"/>
</dbReference>
<dbReference type="FunFam" id="3.40.50.300:FF:000032">
    <property type="entry name" value="Export ABC transporter ATP-binding protein"/>
    <property type="match status" value="1"/>
</dbReference>
<dbReference type="EMBL" id="JELY01003543">
    <property type="protein sequence ID" value="KYF48093.1"/>
    <property type="molecule type" value="Genomic_DNA"/>
</dbReference>
<keyword evidence="3 6" id="KW-0067">ATP-binding</keyword>
<dbReference type="GO" id="GO:0005886">
    <property type="term" value="C:plasma membrane"/>
    <property type="evidence" value="ECO:0007669"/>
    <property type="project" value="TreeGrafter"/>
</dbReference>
<dbReference type="InterPro" id="IPR015854">
    <property type="entry name" value="ABC_transpr_LolD-like"/>
</dbReference>
<dbReference type="PANTHER" id="PTHR24220:SF683">
    <property type="entry name" value="ABC TRANSPORTER ATP-BINDING PROTEIN"/>
    <property type="match status" value="1"/>
</dbReference>
<evidence type="ECO:0000256" key="3">
    <source>
        <dbReference type="ARBA" id="ARBA00022840"/>
    </source>
</evidence>
<dbReference type="GO" id="GO:0022857">
    <property type="term" value="F:transmembrane transporter activity"/>
    <property type="evidence" value="ECO:0007669"/>
    <property type="project" value="TreeGrafter"/>
</dbReference>
<evidence type="ECO:0000256" key="1">
    <source>
        <dbReference type="ARBA" id="ARBA00022448"/>
    </source>
</evidence>
<gene>
    <name evidence="6" type="ORF">BE08_17175</name>
</gene>